<proteinExistence type="predicted"/>
<dbReference type="InterPro" id="IPR058543">
    <property type="entry name" value="Beta-prop_RSE1/DDB1/CPSF1_2nd"/>
</dbReference>
<comment type="caution">
    <text evidence="3">The sequence shown here is derived from an EMBL/GenBank/DDBJ whole genome shotgun (WGS) entry which is preliminary data.</text>
</comment>
<dbReference type="InterPro" id="IPR050358">
    <property type="entry name" value="RSE1/DDB1/CFT1"/>
</dbReference>
<dbReference type="PANTHER" id="PTHR10644">
    <property type="entry name" value="DNA REPAIR/RNA PROCESSING CPSF FAMILY"/>
    <property type="match status" value="1"/>
</dbReference>
<sequence>MAFQSAVLRDGEWVMERVNLQDALKASTDPKLPPVAESPEVPDCGILSRTVIDSPYAHWIIPVRLRSEHHNDIAFVGDRYVQISQLREDGQLHEVIRKTDFDYRIRNAVAIGPPPQDDANIKPHSFIKTEDPDVLMQDDTNPSRTNRLQPLPPQILVLILQTGDIIFLFVRERADGSLEFVTSKYDNYRDLEFLGFHLAVDPSSRYMAAGSSEDVFIVYELKPLESLNALYIRDGSFNPIKSIRPRQTQGIIHKLEFLHPRPEDGDFNIALLLVVSRKEAGHPHPRLRNVVYDWELDDDLKSVFAEETTGNLAPNQDELPLLIIPLKFNGAFISISAQSTRIGIGIVGDNLRYEDLPVKAPDTNGARKPLWTAWARPYRLKDYFEKTDVIYLAREDGVINYVEIDESSYMPTVHNVGTIETGVSDPTAFTTAYDRVADLHPRSSMKQVGTIPNWSPVWDLATTGDYSSWTAERPNSDVASRRRPASKWLQRPDRIFCASGQGLGSALTELRWGLQARIGLEFDYSHLVRQSWMFPVDPHGEGGHYALFSLPHLSEVFHISGDLESADALTSESSPFDMSSRTICAVQNEQGTIVQITETSTTLVVPTQSSRHFHNDVFEQNGIVVGNAFCKDDLVVLSTYQHDMSAVHLLRIDQMHIARAGLWEVQGEVTCISMFTVSETTWVVMGAVVNASPCVLIYSLDGNLLIAKQLDGPNETESYNRLEALTSISVLTEGVDGIVLVLGARSGHIVTARVSRHDSEWNFAVERLGTGPANVFSVPNFGGEVAVFACSDNTLSILTDFSPRHNKFKLRNTIWPTDLQDPSLPPPPIRSVFCLDQSLYGYHGHVSLLMLAGSRILLADIRPHFGPVPRRISLQGTPSRVLYSKTWKCLIVAHLQNDRPTLSFIDPDSGVTISRACHRGDDKPLDYISGLGVPNTTVRALCEWLYVKDGKTFPFIIVGTNYEVLIVSVNAVEAAGEDGTSRQLRYYTRYKRKGYGESIITSVVGCAEGLLICAGNVLHWEVLDVVEKKLKPRKQFRLDSEVMSLEVADGKAFVLTAKHSLQVIDLFVESGTTDMALIHSDQVTRRAYHQIGLGDSVEPAGKWPIHLVSTVQGGITGLWVPWNQRNKDLQVVFDAHLPTAIRRFRRGRTRPVGFSLNRKRRYDNLSTTVDGAEVFGVGLHGSLYHFSLIGPDLWRFLCLVQTLAHMSGEVCPLRRGSRLLGHDSLDMVVELEPRRSRSNMHVNGDVLRRCVDRRALRTLLRVPDAIDLFCEYLDGIEDGAYTEGFREDADEGQERYMELGYDILEYVLAPVL</sequence>
<evidence type="ECO:0000313" key="3">
    <source>
        <dbReference type="EMBL" id="KAH6899044.1"/>
    </source>
</evidence>
<evidence type="ECO:0000259" key="2">
    <source>
        <dbReference type="Pfam" id="PF23726"/>
    </source>
</evidence>
<dbReference type="Proteomes" id="UP000777438">
    <property type="component" value="Unassembled WGS sequence"/>
</dbReference>
<protein>
    <submittedName>
        <fullName evidence="3">Mono-functional DNA-alkylating methyl methanesulfonate N-term-domain-containing protein</fullName>
    </submittedName>
</protein>
<evidence type="ECO:0000259" key="1">
    <source>
        <dbReference type="Pfam" id="PF10433"/>
    </source>
</evidence>
<dbReference type="OrthoDB" id="20774at2759"/>
<dbReference type="Pfam" id="PF23726">
    <property type="entry name" value="Beta-prop_RSE1_2nd"/>
    <property type="match status" value="1"/>
</dbReference>
<feature type="domain" description="RSE1/DDB1/CPSF1 first beta-propeller" evidence="1">
    <location>
        <begin position="59"/>
        <end position="419"/>
    </location>
</feature>
<feature type="domain" description="RSE1/DDB1/CPSF1 second beta-propeller" evidence="2">
    <location>
        <begin position="540"/>
        <end position="800"/>
    </location>
</feature>
<gene>
    <name evidence="3" type="ORF">B0T10DRAFT_454360</name>
</gene>
<dbReference type="Gene3D" id="2.130.10.10">
    <property type="entry name" value="YVTN repeat-like/Quinoprotein amine dehydrogenase"/>
    <property type="match status" value="1"/>
</dbReference>
<dbReference type="InterPro" id="IPR018846">
    <property type="entry name" value="Beta-prop_RSE1/DDB1/CPSF1_1st"/>
</dbReference>
<dbReference type="Pfam" id="PF10433">
    <property type="entry name" value="Beta-prop_RSE1_1st"/>
    <property type="match status" value="1"/>
</dbReference>
<dbReference type="InterPro" id="IPR015943">
    <property type="entry name" value="WD40/YVTN_repeat-like_dom_sf"/>
</dbReference>
<accession>A0A9P9AWV2</accession>
<organism evidence="3 4">
    <name type="scientific">Thelonectria olida</name>
    <dbReference type="NCBI Taxonomy" id="1576542"/>
    <lineage>
        <taxon>Eukaryota</taxon>
        <taxon>Fungi</taxon>
        <taxon>Dikarya</taxon>
        <taxon>Ascomycota</taxon>
        <taxon>Pezizomycotina</taxon>
        <taxon>Sordariomycetes</taxon>
        <taxon>Hypocreomycetidae</taxon>
        <taxon>Hypocreales</taxon>
        <taxon>Nectriaceae</taxon>
        <taxon>Thelonectria</taxon>
    </lineage>
</organism>
<name>A0A9P9AWV2_9HYPO</name>
<reference evidence="3 4" key="1">
    <citation type="journal article" date="2021" name="Nat. Commun.">
        <title>Genetic determinants of endophytism in the Arabidopsis root mycobiome.</title>
        <authorList>
            <person name="Mesny F."/>
            <person name="Miyauchi S."/>
            <person name="Thiergart T."/>
            <person name="Pickel B."/>
            <person name="Atanasova L."/>
            <person name="Karlsson M."/>
            <person name="Huettel B."/>
            <person name="Barry K.W."/>
            <person name="Haridas S."/>
            <person name="Chen C."/>
            <person name="Bauer D."/>
            <person name="Andreopoulos W."/>
            <person name="Pangilinan J."/>
            <person name="LaButti K."/>
            <person name="Riley R."/>
            <person name="Lipzen A."/>
            <person name="Clum A."/>
            <person name="Drula E."/>
            <person name="Henrissat B."/>
            <person name="Kohler A."/>
            <person name="Grigoriev I.V."/>
            <person name="Martin F.M."/>
            <person name="Hacquard S."/>
        </authorList>
    </citation>
    <scope>NUCLEOTIDE SEQUENCE [LARGE SCALE GENOMIC DNA]</scope>
    <source>
        <strain evidence="3 4">MPI-CAGE-CH-0241</strain>
    </source>
</reference>
<evidence type="ECO:0000313" key="4">
    <source>
        <dbReference type="Proteomes" id="UP000777438"/>
    </source>
</evidence>
<keyword evidence="4" id="KW-1185">Reference proteome</keyword>
<dbReference type="EMBL" id="JAGPYM010000002">
    <property type="protein sequence ID" value="KAH6899044.1"/>
    <property type="molecule type" value="Genomic_DNA"/>
</dbReference>